<dbReference type="Gene3D" id="3.90.1150.30">
    <property type="match status" value="1"/>
</dbReference>
<dbReference type="InterPro" id="IPR058532">
    <property type="entry name" value="YjbR/MT2646/Rv2570-like"/>
</dbReference>
<dbReference type="Proteomes" id="UP000245624">
    <property type="component" value="Unassembled WGS sequence"/>
</dbReference>
<dbReference type="InterPro" id="IPR007351">
    <property type="entry name" value="YjbR"/>
</dbReference>
<sequence>MKERLREYCKAQTGCQEKFIKDWNAWNYTVGGKMFAIIGKDKEKRSIISLKGDPEKSETLRIEYEAINPGYYLNKTHWNSICYENQEITFEFIQHLIDESYSLVFPSLPKKKQKEIQSG</sequence>
<gene>
    <name evidence="1" type="ORF">DLJ74_02760</name>
</gene>
<proteinExistence type="predicted"/>
<protein>
    <submittedName>
        <fullName evidence="1">DNA-binding protein</fullName>
    </submittedName>
</protein>
<keyword evidence="1" id="KW-0238">DNA-binding</keyword>
<organism evidence="1 2">
    <name type="scientific">Gracilibacillus dipsosauri</name>
    <dbReference type="NCBI Taxonomy" id="178340"/>
    <lineage>
        <taxon>Bacteria</taxon>
        <taxon>Bacillati</taxon>
        <taxon>Bacillota</taxon>
        <taxon>Bacilli</taxon>
        <taxon>Bacillales</taxon>
        <taxon>Bacillaceae</taxon>
        <taxon>Gracilibacillus</taxon>
    </lineage>
</organism>
<keyword evidence="2" id="KW-1185">Reference proteome</keyword>
<dbReference type="OrthoDB" id="9789813at2"/>
<evidence type="ECO:0000313" key="2">
    <source>
        <dbReference type="Proteomes" id="UP000245624"/>
    </source>
</evidence>
<dbReference type="Pfam" id="PF04237">
    <property type="entry name" value="YjbR"/>
    <property type="match status" value="1"/>
</dbReference>
<dbReference type="EMBL" id="QGTD01000004">
    <property type="protein sequence ID" value="PWU69869.1"/>
    <property type="molecule type" value="Genomic_DNA"/>
</dbReference>
<reference evidence="1 2" key="1">
    <citation type="submission" date="2018-05" db="EMBL/GenBank/DDBJ databases">
        <title>Genomic analysis of Gracilibacillus dipsosauri DD1 reveals novel features of a salt-tolerant amylase.</title>
        <authorList>
            <person name="Deutch C.E."/>
            <person name="Yang S."/>
        </authorList>
    </citation>
    <scope>NUCLEOTIDE SEQUENCE [LARGE SCALE GENOMIC DNA]</scope>
    <source>
        <strain evidence="1 2">DD1</strain>
    </source>
</reference>
<dbReference type="InterPro" id="IPR038056">
    <property type="entry name" value="YjbR-like_sf"/>
</dbReference>
<accession>A0A317L7V8</accession>
<dbReference type="PANTHER" id="PTHR35145">
    <property type="entry name" value="CYTOPLASMIC PROTEIN-RELATED"/>
    <property type="match status" value="1"/>
</dbReference>
<dbReference type="SUPFAM" id="SSF142906">
    <property type="entry name" value="YjbR-like"/>
    <property type="match status" value="1"/>
</dbReference>
<dbReference type="PANTHER" id="PTHR35145:SF1">
    <property type="entry name" value="CYTOPLASMIC PROTEIN"/>
    <property type="match status" value="1"/>
</dbReference>
<dbReference type="AlphaFoldDB" id="A0A317L7V8"/>
<name>A0A317L7V8_9BACI</name>
<evidence type="ECO:0000313" key="1">
    <source>
        <dbReference type="EMBL" id="PWU69869.1"/>
    </source>
</evidence>
<dbReference type="RefSeq" id="WP_109983261.1">
    <property type="nucleotide sequence ID" value="NZ_QGTD01000004.1"/>
</dbReference>
<dbReference type="GO" id="GO:0003677">
    <property type="term" value="F:DNA binding"/>
    <property type="evidence" value="ECO:0007669"/>
    <property type="project" value="UniProtKB-KW"/>
</dbReference>
<comment type="caution">
    <text evidence="1">The sequence shown here is derived from an EMBL/GenBank/DDBJ whole genome shotgun (WGS) entry which is preliminary data.</text>
</comment>